<dbReference type="EMBL" id="CABHNW010000156">
    <property type="protein sequence ID" value="VUX40451.1"/>
    <property type="molecule type" value="Genomic_DNA"/>
</dbReference>
<gene>
    <name evidence="1" type="ORF">RSSSTS7063_01054</name>
</gene>
<proteinExistence type="predicted"/>
<keyword evidence="2" id="KW-1185">Reference proteome</keyword>
<reference evidence="1 2" key="1">
    <citation type="submission" date="2019-07" db="EMBL/GenBank/DDBJ databases">
        <authorList>
            <person name="Hibberd C M."/>
            <person name="Gehrig L. J."/>
            <person name="Chang H.-W."/>
            <person name="Venkatesh S."/>
        </authorList>
    </citation>
    <scope>NUCLEOTIDE SEQUENCE [LARGE SCALE GENOMIC DNA]</scope>
    <source>
        <strain evidence="1">Blautia_luti_SSTS_Bg7063</strain>
    </source>
</reference>
<dbReference type="Proteomes" id="UP000408482">
    <property type="component" value="Unassembled WGS sequence"/>
</dbReference>
<evidence type="ECO:0000313" key="1">
    <source>
        <dbReference type="EMBL" id="VUX40451.1"/>
    </source>
</evidence>
<name>A0A564W6C3_9FIRM</name>
<protein>
    <submittedName>
        <fullName evidence="1">Uncharacterized protein</fullName>
    </submittedName>
</protein>
<sequence>MVLSPTYAEYKKALDNVNDRMCRELGLYYDSNYNLVIKKDNSK</sequence>
<evidence type="ECO:0000313" key="2">
    <source>
        <dbReference type="Proteomes" id="UP000408482"/>
    </source>
</evidence>
<dbReference type="AlphaFoldDB" id="A0A564W6C3"/>
<accession>A0A564W6C3</accession>
<organism evidence="1 2">
    <name type="scientific">Blautia luti</name>
    <dbReference type="NCBI Taxonomy" id="89014"/>
    <lineage>
        <taxon>Bacteria</taxon>
        <taxon>Bacillati</taxon>
        <taxon>Bacillota</taxon>
        <taxon>Clostridia</taxon>
        <taxon>Lachnospirales</taxon>
        <taxon>Lachnospiraceae</taxon>
        <taxon>Blautia</taxon>
    </lineage>
</organism>